<name>A0ACC2MEG0_PERAE</name>
<keyword evidence="2" id="KW-1185">Reference proteome</keyword>
<sequence length="78" mass="8676">MHGDSFYANEEETYLESQPYDAQRLEDICIDADNISDGQIYLGAIDAPLGTQATIEDQGDDSEFDDNEFVDSDAISDF</sequence>
<dbReference type="Proteomes" id="UP001234297">
    <property type="component" value="Chromosome 2"/>
</dbReference>
<comment type="caution">
    <text evidence="1">The sequence shown here is derived from an EMBL/GenBank/DDBJ whole genome shotgun (WGS) entry which is preliminary data.</text>
</comment>
<accession>A0ACC2MEG0</accession>
<evidence type="ECO:0000313" key="1">
    <source>
        <dbReference type="EMBL" id="KAJ8643988.1"/>
    </source>
</evidence>
<proteinExistence type="predicted"/>
<reference evidence="1 2" key="1">
    <citation type="journal article" date="2022" name="Hortic Res">
        <title>A haplotype resolved chromosomal level avocado genome allows analysis of novel avocado genes.</title>
        <authorList>
            <person name="Nath O."/>
            <person name="Fletcher S.J."/>
            <person name="Hayward A."/>
            <person name="Shaw L.M."/>
            <person name="Masouleh A.K."/>
            <person name="Furtado A."/>
            <person name="Henry R.J."/>
            <person name="Mitter N."/>
        </authorList>
    </citation>
    <scope>NUCLEOTIDE SEQUENCE [LARGE SCALE GENOMIC DNA]</scope>
    <source>
        <strain evidence="2">cv. Hass</strain>
    </source>
</reference>
<evidence type="ECO:0000313" key="2">
    <source>
        <dbReference type="Proteomes" id="UP001234297"/>
    </source>
</evidence>
<organism evidence="1 2">
    <name type="scientific">Persea americana</name>
    <name type="common">Avocado</name>
    <dbReference type="NCBI Taxonomy" id="3435"/>
    <lineage>
        <taxon>Eukaryota</taxon>
        <taxon>Viridiplantae</taxon>
        <taxon>Streptophyta</taxon>
        <taxon>Embryophyta</taxon>
        <taxon>Tracheophyta</taxon>
        <taxon>Spermatophyta</taxon>
        <taxon>Magnoliopsida</taxon>
        <taxon>Magnoliidae</taxon>
        <taxon>Laurales</taxon>
        <taxon>Lauraceae</taxon>
        <taxon>Persea</taxon>
    </lineage>
</organism>
<protein>
    <submittedName>
        <fullName evidence="1">Uncharacterized protein</fullName>
    </submittedName>
</protein>
<dbReference type="EMBL" id="CM056810">
    <property type="protein sequence ID" value="KAJ8643988.1"/>
    <property type="molecule type" value="Genomic_DNA"/>
</dbReference>
<gene>
    <name evidence="1" type="ORF">MRB53_005736</name>
</gene>